<evidence type="ECO:0000313" key="2">
    <source>
        <dbReference type="EMBL" id="CAI9102470.1"/>
    </source>
</evidence>
<evidence type="ECO:0000313" key="3">
    <source>
        <dbReference type="Proteomes" id="UP001161247"/>
    </source>
</evidence>
<feature type="region of interest" description="Disordered" evidence="1">
    <location>
        <begin position="37"/>
        <end position="92"/>
    </location>
</feature>
<keyword evidence="3" id="KW-1185">Reference proteome</keyword>
<feature type="compositionally biased region" description="Basic and acidic residues" evidence="1">
    <location>
        <begin position="322"/>
        <end position="333"/>
    </location>
</feature>
<dbReference type="AlphaFoldDB" id="A0AAV1D3Z8"/>
<dbReference type="EMBL" id="OX459121">
    <property type="protein sequence ID" value="CAI9102470.1"/>
    <property type="molecule type" value="Genomic_DNA"/>
</dbReference>
<feature type="compositionally biased region" description="Low complexity" evidence="1">
    <location>
        <begin position="307"/>
        <end position="316"/>
    </location>
</feature>
<sequence length="429" mass="47195">MQWLKILLRPGLYKAPTFYDSVSDEYIQDGFQISEFEEDGPVPWHPWSLHNPDDSNPDEDGHNSKPGDDDQEDSDSDDNHGNGGGNMDGDHFMADLNADNFYDGDGPPIHVDGRLNLYADVEVDYTRMVVPTAGEDTDSVYSVGPGDSFHSFSSQSSEFTHNTESYFPDDASDLNMPVSVYAILDVPPSEDILNSSTDASESESRSSCRHARVATRSRVTVGSASDSSASSVKSSPVRRFDISVSKAGRNIAKKSGPRKQYSSDSAPSQLHIDSAPSDSDEDAHFILHFGWRMRIDDEDFDHDSDSYHSSATSDTSSKSRKRCSDDSNGDKQRSDKKRACKAAGKEVEDLFQALGYAWTLPEVELMEFQPKVGISAQQQRSLMTIGISAKEDHMQVQGEGLQSPLMVMVEGNQLNGFAVVEPDQPPLLL</sequence>
<gene>
    <name evidence="2" type="ORF">OLC1_LOCUS11814</name>
</gene>
<feature type="compositionally biased region" description="Low complexity" evidence="1">
    <location>
        <begin position="223"/>
        <end position="235"/>
    </location>
</feature>
<feature type="compositionally biased region" description="Basic and acidic residues" evidence="1">
    <location>
        <begin position="59"/>
        <end position="68"/>
    </location>
</feature>
<feature type="region of interest" description="Disordered" evidence="1">
    <location>
        <begin position="303"/>
        <end position="338"/>
    </location>
</feature>
<accession>A0AAV1D3Z8</accession>
<protein>
    <submittedName>
        <fullName evidence="2">OLC1v1000749C1</fullName>
    </submittedName>
</protein>
<evidence type="ECO:0000256" key="1">
    <source>
        <dbReference type="SAM" id="MobiDB-lite"/>
    </source>
</evidence>
<name>A0AAV1D3Z8_OLDCO</name>
<dbReference type="Proteomes" id="UP001161247">
    <property type="component" value="Chromosome 4"/>
</dbReference>
<organism evidence="2 3">
    <name type="scientific">Oldenlandia corymbosa var. corymbosa</name>
    <dbReference type="NCBI Taxonomy" id="529605"/>
    <lineage>
        <taxon>Eukaryota</taxon>
        <taxon>Viridiplantae</taxon>
        <taxon>Streptophyta</taxon>
        <taxon>Embryophyta</taxon>
        <taxon>Tracheophyta</taxon>
        <taxon>Spermatophyta</taxon>
        <taxon>Magnoliopsida</taxon>
        <taxon>eudicotyledons</taxon>
        <taxon>Gunneridae</taxon>
        <taxon>Pentapetalae</taxon>
        <taxon>asterids</taxon>
        <taxon>lamiids</taxon>
        <taxon>Gentianales</taxon>
        <taxon>Rubiaceae</taxon>
        <taxon>Rubioideae</taxon>
        <taxon>Spermacoceae</taxon>
        <taxon>Hedyotis-Oldenlandia complex</taxon>
        <taxon>Oldenlandia</taxon>
    </lineage>
</organism>
<proteinExistence type="predicted"/>
<reference evidence="2" key="1">
    <citation type="submission" date="2023-03" db="EMBL/GenBank/DDBJ databases">
        <authorList>
            <person name="Julca I."/>
        </authorList>
    </citation>
    <scope>NUCLEOTIDE SEQUENCE</scope>
</reference>
<feature type="region of interest" description="Disordered" evidence="1">
    <location>
        <begin position="192"/>
        <end position="278"/>
    </location>
</feature>